<keyword evidence="2" id="KW-1185">Reference proteome</keyword>
<evidence type="ECO:0000313" key="2">
    <source>
        <dbReference type="Proteomes" id="UP000580043"/>
    </source>
</evidence>
<organism evidence="1 2">
    <name type="scientific">Zoogloea dura</name>
    <dbReference type="NCBI Taxonomy" id="2728840"/>
    <lineage>
        <taxon>Bacteria</taxon>
        <taxon>Pseudomonadati</taxon>
        <taxon>Pseudomonadota</taxon>
        <taxon>Betaproteobacteria</taxon>
        <taxon>Rhodocyclales</taxon>
        <taxon>Zoogloeaceae</taxon>
        <taxon>Zoogloea</taxon>
    </lineage>
</organism>
<comment type="caution">
    <text evidence="1">The sequence shown here is derived from an EMBL/GenBank/DDBJ whole genome shotgun (WGS) entry which is preliminary data.</text>
</comment>
<protein>
    <recommendedName>
        <fullName evidence="3">Cthe-2314-like HEPN domain-containing protein</fullName>
    </recommendedName>
</protein>
<evidence type="ECO:0000313" key="1">
    <source>
        <dbReference type="EMBL" id="NML28872.1"/>
    </source>
</evidence>
<reference evidence="1 2" key="1">
    <citation type="submission" date="2020-04" db="EMBL/GenBank/DDBJ databases">
        <title>Zoogloea sp. G-4-1-14 isolated from soil.</title>
        <authorList>
            <person name="Dahal R.H."/>
        </authorList>
    </citation>
    <scope>NUCLEOTIDE SEQUENCE [LARGE SCALE GENOMIC DNA]</scope>
    <source>
        <strain evidence="1 2">G-4-1-14</strain>
    </source>
</reference>
<dbReference type="EMBL" id="JABBGA010000038">
    <property type="protein sequence ID" value="NML28872.1"/>
    <property type="molecule type" value="Genomic_DNA"/>
</dbReference>
<proteinExistence type="predicted"/>
<evidence type="ECO:0008006" key="3">
    <source>
        <dbReference type="Google" id="ProtNLM"/>
    </source>
</evidence>
<dbReference type="RefSeq" id="WP_169148388.1">
    <property type="nucleotide sequence ID" value="NZ_JABBGA010000038.1"/>
</dbReference>
<gene>
    <name evidence="1" type="ORF">HHL15_24265</name>
</gene>
<sequence>MRRQLTPDELDSLYSGVGRCIWHIQYLEDVLHTLLTMKVEIREPGRVTEVEAYELLAKHRRASLGTALGTAEKHGALQPELLADLRLLKDERDWLVHRSMHQDGDSLYTDEGRNGVFSRLEALMQKTLHLKSKVLAEAEAFCAGHGILSKPAENLAREQIARLKGDV</sequence>
<name>A0A848GCL8_9RHOO</name>
<dbReference type="Proteomes" id="UP000580043">
    <property type="component" value="Unassembled WGS sequence"/>
</dbReference>
<accession>A0A848GCL8</accession>
<dbReference type="AlphaFoldDB" id="A0A848GCL8"/>